<sequence length="735" mass="84659">MNPKWFYFIFALLINANALSEGEIIASIGLTALDYEDACYKAAECQWSFINNPNDVTLQSWVNSSIDYGTLKYDKQNSHIKDLINETIPNASIKYKYNLVSKPGDAMLMNEGNNSWNMFINFIGDVEYLKLTGNYSTTSNGNLLFRQDADNLLSRSETVDEKLKTWNKWHELLMPFTNKFSNNIQLIRKAAIDNGEKDVTEYWEMLSEYQDGYIIAKKKWQEISSLHDKIVNFVKMRLKKKYGNFIEENTLPPHLLGSLQGYDWIPLALDIIPQTSIIYEIRKNLLEKDLVGKNLYISASRLANLTLKHLPEAKFFNESDFQGQCPAKLINLCHKGRMRVSTCSHSSLTNYLSAHKNIAKVLIHQMSEESNPILNFANRYSALEEGVAELFGILSTSNSWLCSLNLLNETNDIEDTRIVLLMITALDVLPRLAYYHSADMWRIDLINNNTLEPKDLINSWWEYRSRYEGITMNSMKLPTFLDDNIIITNRPYLSKFIGIILAFQMYDYLLESTELLFNDIDTIPINHNLIKMIQHGCAENWYEVIKQYLEFYEINVDPLLSYFTPLEQYIDEYKTENDVEVPIEFEKNLEKLEDEFEVNFDNLKTKTTTIKSTTIVNMPNKTIIKPLNVEKDGGHLKELNNLTKIEITSVKPVGNTGIQADSPRTPEKITKPIVNDNGNNINNVNNKVVEEQTVKGTTKAIWAISAILVAIILIIVIALFGRHRCRKAPKNRRYI</sequence>
<dbReference type="PROSITE" id="PS52011">
    <property type="entry name" value="PEPTIDASE_M2"/>
    <property type="match status" value="1"/>
</dbReference>
<evidence type="ECO:0000313" key="14">
    <source>
        <dbReference type="Proteomes" id="UP001168990"/>
    </source>
</evidence>
<evidence type="ECO:0000256" key="5">
    <source>
        <dbReference type="PIRSR" id="PIRSR601548-10"/>
    </source>
</evidence>
<evidence type="ECO:0000313" key="13">
    <source>
        <dbReference type="EMBL" id="KAK0160600.1"/>
    </source>
</evidence>
<gene>
    <name evidence="13" type="ORF">PV328_007993</name>
</gene>
<evidence type="ECO:0000256" key="11">
    <source>
        <dbReference type="SAM" id="Phobius"/>
    </source>
</evidence>
<dbReference type="GO" id="GO:0004180">
    <property type="term" value="F:carboxypeptidase activity"/>
    <property type="evidence" value="ECO:0007669"/>
    <property type="project" value="UniProtKB-KW"/>
</dbReference>
<evidence type="ECO:0000256" key="12">
    <source>
        <dbReference type="SAM" id="SignalP"/>
    </source>
</evidence>
<name>A0AA39C9W3_9HYME</name>
<keyword evidence="2 12" id="KW-0732">Signal</keyword>
<proteinExistence type="inferred from homology"/>
<keyword evidence="10" id="KW-0378">Hydrolase</keyword>
<comment type="caution">
    <text evidence="9">Lacks conserved residue(s) required for the propagation of feature annotation.</text>
</comment>
<dbReference type="Pfam" id="PF01401">
    <property type="entry name" value="Peptidase_M2"/>
    <property type="match status" value="1"/>
</dbReference>
<feature type="transmembrane region" description="Helical" evidence="11">
    <location>
        <begin position="700"/>
        <end position="720"/>
    </location>
</feature>
<evidence type="ECO:0000256" key="6">
    <source>
        <dbReference type="PIRSR" id="PIRSR601548-3"/>
    </source>
</evidence>
<keyword evidence="6 10" id="KW-0479">Metal-binding</keyword>
<dbReference type="GO" id="GO:0005886">
    <property type="term" value="C:plasma membrane"/>
    <property type="evidence" value="ECO:0007669"/>
    <property type="project" value="TreeGrafter"/>
</dbReference>
<evidence type="ECO:0000256" key="8">
    <source>
        <dbReference type="PIRSR" id="PIRSR601548-8"/>
    </source>
</evidence>
<evidence type="ECO:0000256" key="7">
    <source>
        <dbReference type="PIRSR" id="PIRSR601548-4"/>
    </source>
</evidence>
<feature type="signal peptide" evidence="12">
    <location>
        <begin position="1"/>
        <end position="22"/>
    </location>
</feature>
<organism evidence="13 14">
    <name type="scientific">Microctonus aethiopoides</name>
    <dbReference type="NCBI Taxonomy" id="144406"/>
    <lineage>
        <taxon>Eukaryota</taxon>
        <taxon>Metazoa</taxon>
        <taxon>Ecdysozoa</taxon>
        <taxon>Arthropoda</taxon>
        <taxon>Hexapoda</taxon>
        <taxon>Insecta</taxon>
        <taxon>Pterygota</taxon>
        <taxon>Neoptera</taxon>
        <taxon>Endopterygota</taxon>
        <taxon>Hymenoptera</taxon>
        <taxon>Apocrita</taxon>
        <taxon>Ichneumonoidea</taxon>
        <taxon>Braconidae</taxon>
        <taxon>Euphorinae</taxon>
        <taxon>Microctonus</taxon>
    </lineage>
</organism>
<reference evidence="13" key="2">
    <citation type="submission" date="2023-03" db="EMBL/GenBank/DDBJ databases">
        <authorList>
            <person name="Inwood S.N."/>
            <person name="Skelly J.G."/>
            <person name="Guhlin J."/>
            <person name="Harrop T.W.R."/>
            <person name="Goldson S.G."/>
            <person name="Dearden P.K."/>
        </authorList>
    </citation>
    <scope>NUCLEOTIDE SEQUENCE</scope>
    <source>
        <strain evidence="13">Irish</strain>
        <tissue evidence="13">Whole body</tissue>
    </source>
</reference>
<comment type="similarity">
    <text evidence="1 9 10">Belongs to the peptidase M2 family.</text>
</comment>
<dbReference type="PANTHER" id="PTHR10514:SF44">
    <property type="entry name" value="ANGIOTENSIN-CONVERTING ENZYME-RELATED"/>
    <property type="match status" value="1"/>
</dbReference>
<dbReference type="GO" id="GO:0008237">
    <property type="term" value="F:metallopeptidase activity"/>
    <property type="evidence" value="ECO:0007669"/>
    <property type="project" value="UniProtKB-KW"/>
</dbReference>
<accession>A0AA39C9W3</accession>
<dbReference type="InterPro" id="IPR001548">
    <property type="entry name" value="Peptidase_M2"/>
</dbReference>
<keyword evidence="11" id="KW-1133">Transmembrane helix</keyword>
<feature type="binding site" evidence="6">
    <location>
        <position position="385"/>
    </location>
    <ligand>
        <name>Zn(2+)</name>
        <dbReference type="ChEBI" id="CHEBI:29105"/>
        <label>1</label>
        <note>catalytic</note>
    </ligand>
</feature>
<feature type="binding site" evidence="8">
    <location>
        <position position="385"/>
    </location>
    <ligand>
        <name>Zn(2+)</name>
        <dbReference type="ChEBI" id="CHEBI:29105"/>
        <label>2</label>
        <note>catalytic</note>
    </ligand>
</feature>
<keyword evidence="10" id="KW-0645">Protease</keyword>
<keyword evidence="6 10" id="KW-0862">Zinc</keyword>
<evidence type="ECO:0000256" key="9">
    <source>
        <dbReference type="PROSITE-ProRule" id="PRU01355"/>
    </source>
</evidence>
<feature type="disulfide bond" evidence="7 9">
    <location>
        <begin position="325"/>
        <end position="343"/>
    </location>
</feature>
<keyword evidence="10" id="KW-0121">Carboxypeptidase</keyword>
<dbReference type="GO" id="GO:0008241">
    <property type="term" value="F:peptidyl-dipeptidase activity"/>
    <property type="evidence" value="ECO:0007669"/>
    <property type="project" value="InterPro"/>
</dbReference>
<evidence type="ECO:0000256" key="10">
    <source>
        <dbReference type="RuleBase" id="RU361144"/>
    </source>
</evidence>
<dbReference type="GO" id="GO:0046872">
    <property type="term" value="F:metal ion binding"/>
    <property type="evidence" value="ECO:0007669"/>
    <property type="project" value="UniProtKB-KW"/>
</dbReference>
<dbReference type="SUPFAM" id="SSF55486">
    <property type="entry name" value="Metalloproteases ('zincins'), catalytic domain"/>
    <property type="match status" value="1"/>
</dbReference>
<dbReference type="PRINTS" id="PR00791">
    <property type="entry name" value="PEPDIPTASEA"/>
</dbReference>
<dbReference type="AlphaFoldDB" id="A0AA39C9W3"/>
<keyword evidence="11" id="KW-0812">Transmembrane</keyword>
<dbReference type="EC" id="3.4.-.-" evidence="10"/>
<comment type="cofactor">
    <cofactor evidence="10">
        <name>Zn(2+)</name>
        <dbReference type="ChEBI" id="CHEBI:29105"/>
    </cofactor>
    <text evidence="10">Binds 1 zinc ion per subunit.</text>
</comment>
<dbReference type="GO" id="GO:0006508">
    <property type="term" value="P:proteolysis"/>
    <property type="evidence" value="ECO:0007669"/>
    <property type="project" value="UniProtKB-KW"/>
</dbReference>
<evidence type="ECO:0000256" key="2">
    <source>
        <dbReference type="ARBA" id="ARBA00022729"/>
    </source>
</evidence>
<evidence type="ECO:0000256" key="3">
    <source>
        <dbReference type="ARBA" id="ARBA00023157"/>
    </source>
</evidence>
<dbReference type="EMBL" id="JAQQBS010001423">
    <property type="protein sequence ID" value="KAK0160600.1"/>
    <property type="molecule type" value="Genomic_DNA"/>
</dbReference>
<protein>
    <recommendedName>
        <fullName evidence="10">Angiotensin-converting enzyme</fullName>
        <ecNumber evidence="10">3.4.-.-</ecNumber>
    </recommendedName>
</protein>
<evidence type="ECO:0000256" key="1">
    <source>
        <dbReference type="ARBA" id="ARBA00008139"/>
    </source>
</evidence>
<dbReference type="PANTHER" id="PTHR10514">
    <property type="entry name" value="ANGIOTENSIN-CONVERTING ENZYME"/>
    <property type="match status" value="1"/>
</dbReference>
<comment type="caution">
    <text evidence="13">The sequence shown here is derived from an EMBL/GenBank/DDBJ whole genome shotgun (WGS) entry which is preliminary data.</text>
</comment>
<keyword evidence="3 7" id="KW-1015">Disulfide bond</keyword>
<feature type="glycosylation site" description="N-linked (GlcNAc...) (complex) asparagine" evidence="5">
    <location>
        <position position="90"/>
    </location>
</feature>
<keyword evidence="10" id="KW-0482">Metalloprotease</keyword>
<keyword evidence="4 5" id="KW-0325">Glycoprotein</keyword>
<feature type="glycosylation site" description="N-linked (GlcNAc...) asparagine; partial" evidence="5">
    <location>
        <position position="317"/>
    </location>
</feature>
<feature type="chain" id="PRO_5041365963" description="Angiotensin-converting enzyme" evidence="12">
    <location>
        <begin position="23"/>
        <end position="735"/>
    </location>
</feature>
<keyword evidence="14" id="KW-1185">Reference proteome</keyword>
<evidence type="ECO:0000256" key="4">
    <source>
        <dbReference type="ARBA" id="ARBA00023180"/>
    </source>
</evidence>
<dbReference type="GO" id="GO:0005615">
    <property type="term" value="C:extracellular space"/>
    <property type="evidence" value="ECO:0007669"/>
    <property type="project" value="TreeGrafter"/>
</dbReference>
<keyword evidence="11" id="KW-0472">Membrane</keyword>
<dbReference type="Proteomes" id="UP001168990">
    <property type="component" value="Unassembled WGS sequence"/>
</dbReference>
<reference evidence="13" key="1">
    <citation type="journal article" date="2023" name="bioRxiv">
        <title>Scaffold-level genome assemblies of two parasitoid biocontrol wasps reveal the parthenogenesis mechanism and an associated novel virus.</title>
        <authorList>
            <person name="Inwood S."/>
            <person name="Skelly J."/>
            <person name="Guhlin J."/>
            <person name="Harrop T."/>
            <person name="Goldson S."/>
            <person name="Dearden P."/>
        </authorList>
    </citation>
    <scope>NUCLEOTIDE SEQUENCE</scope>
    <source>
        <strain evidence="13">Irish</strain>
        <tissue evidence="13">Whole body</tissue>
    </source>
</reference>